<dbReference type="EMBL" id="OV725080">
    <property type="protein sequence ID" value="CAH1400094.1"/>
    <property type="molecule type" value="Genomic_DNA"/>
</dbReference>
<gene>
    <name evidence="2" type="ORF">NEZAVI_LOCUS9401</name>
</gene>
<keyword evidence="3" id="KW-1185">Reference proteome</keyword>
<sequence length="114" mass="13065">MKSIPAKKRNNVRESRYEEKDIRIGKGWRRQVHQGRTGNHLHDDSVMADNALTYCRPRATVSDKSLPLPRLSEIAGRNNPVSELFRSMPFPAIYTPSPAPRERQQGMEKLHSIS</sequence>
<reference evidence="2" key="1">
    <citation type="submission" date="2022-01" db="EMBL/GenBank/DDBJ databases">
        <authorList>
            <person name="King R."/>
        </authorList>
    </citation>
    <scope>NUCLEOTIDE SEQUENCE</scope>
</reference>
<evidence type="ECO:0000256" key="1">
    <source>
        <dbReference type="SAM" id="MobiDB-lite"/>
    </source>
</evidence>
<accession>A0A9P0HDN1</accession>
<feature type="region of interest" description="Disordered" evidence="1">
    <location>
        <begin position="95"/>
        <end position="114"/>
    </location>
</feature>
<organism evidence="2 3">
    <name type="scientific">Nezara viridula</name>
    <name type="common">Southern green stink bug</name>
    <name type="synonym">Cimex viridulus</name>
    <dbReference type="NCBI Taxonomy" id="85310"/>
    <lineage>
        <taxon>Eukaryota</taxon>
        <taxon>Metazoa</taxon>
        <taxon>Ecdysozoa</taxon>
        <taxon>Arthropoda</taxon>
        <taxon>Hexapoda</taxon>
        <taxon>Insecta</taxon>
        <taxon>Pterygota</taxon>
        <taxon>Neoptera</taxon>
        <taxon>Paraneoptera</taxon>
        <taxon>Hemiptera</taxon>
        <taxon>Heteroptera</taxon>
        <taxon>Panheteroptera</taxon>
        <taxon>Pentatomomorpha</taxon>
        <taxon>Pentatomoidea</taxon>
        <taxon>Pentatomidae</taxon>
        <taxon>Pentatominae</taxon>
        <taxon>Nezara</taxon>
    </lineage>
</organism>
<feature type="region of interest" description="Disordered" evidence="1">
    <location>
        <begin position="1"/>
        <end position="24"/>
    </location>
</feature>
<evidence type="ECO:0000313" key="3">
    <source>
        <dbReference type="Proteomes" id="UP001152798"/>
    </source>
</evidence>
<feature type="compositionally biased region" description="Basic and acidic residues" evidence="1">
    <location>
        <begin position="100"/>
        <end position="114"/>
    </location>
</feature>
<dbReference type="AlphaFoldDB" id="A0A9P0HDN1"/>
<protein>
    <submittedName>
        <fullName evidence="2">Uncharacterized protein</fullName>
    </submittedName>
</protein>
<feature type="compositionally biased region" description="Basic residues" evidence="1">
    <location>
        <begin position="1"/>
        <end position="10"/>
    </location>
</feature>
<dbReference type="Proteomes" id="UP001152798">
    <property type="component" value="Chromosome 4"/>
</dbReference>
<name>A0A9P0HDN1_NEZVI</name>
<evidence type="ECO:0000313" key="2">
    <source>
        <dbReference type="EMBL" id="CAH1400094.1"/>
    </source>
</evidence>
<proteinExistence type="predicted"/>
<feature type="compositionally biased region" description="Basic and acidic residues" evidence="1">
    <location>
        <begin position="11"/>
        <end position="24"/>
    </location>
</feature>